<feature type="domain" description="RRM" evidence="4">
    <location>
        <begin position="294"/>
        <end position="367"/>
    </location>
</feature>
<evidence type="ECO:0000256" key="1">
    <source>
        <dbReference type="ARBA" id="ARBA00022884"/>
    </source>
</evidence>
<dbReference type="Gene3D" id="3.10.450.50">
    <property type="match status" value="1"/>
</dbReference>
<dbReference type="PANTHER" id="PTHR10693">
    <property type="entry name" value="RAS GTPASE-ACTIVATING PROTEIN-BINDING PROTEIN"/>
    <property type="match status" value="1"/>
</dbReference>
<dbReference type="SUPFAM" id="SSF54928">
    <property type="entry name" value="RNA-binding domain, RBD"/>
    <property type="match status" value="1"/>
</dbReference>
<feature type="region of interest" description="Disordered" evidence="3">
    <location>
        <begin position="144"/>
        <end position="197"/>
    </location>
</feature>
<dbReference type="PROSITE" id="PS50102">
    <property type="entry name" value="RRM"/>
    <property type="match status" value="1"/>
</dbReference>
<protein>
    <recommendedName>
        <fullName evidence="8">G3BP-like protein</fullName>
    </recommendedName>
</protein>
<dbReference type="CDD" id="cd00590">
    <property type="entry name" value="RRM_SF"/>
    <property type="match status" value="1"/>
</dbReference>
<feature type="compositionally biased region" description="Low complexity" evidence="3">
    <location>
        <begin position="167"/>
        <end position="197"/>
    </location>
</feature>
<dbReference type="InterPro" id="IPR012677">
    <property type="entry name" value="Nucleotide-bd_a/b_plait_sf"/>
</dbReference>
<evidence type="ECO:0000259" key="5">
    <source>
        <dbReference type="PROSITE" id="PS50177"/>
    </source>
</evidence>
<evidence type="ECO:0000256" key="2">
    <source>
        <dbReference type="PROSITE-ProRule" id="PRU00176"/>
    </source>
</evidence>
<name>A0ABY8EJZ7_MALFU</name>
<dbReference type="Proteomes" id="UP000818624">
    <property type="component" value="Chromosome 1"/>
</dbReference>
<keyword evidence="1 2" id="KW-0694">RNA-binding</keyword>
<dbReference type="InterPro" id="IPR002075">
    <property type="entry name" value="NTF2_dom"/>
</dbReference>
<sequence>MSQTNGVANGVPGAQVPNKASEIGWTFVPQYYTCMNQDPSRLHCFYTKKSTLVHADEKEDAQPSFGQQEIHQRLQALNFENTKVYVSTVDSQASADGGIIIQVIGELSNRGGNWRKFSQTFFLAQQPNGYYVLNDIFRYLSDDDDDESTAADEAQPVAEQPVHDTTPAVPQPAQGVPTPAAAAAVPESKPAPAIPEAASAPAQVAAAAPAADAAAAAAPAQQQPPARKTWANLAATGAGKWSSAPAPAGGKPAGGKPVAATAAPVAAAQPAAAGAGAKPARAQAGSAAGAVPAAQVFVKNVAPEHAANDALKQALESQFGATKECQVNATKGFAFVEFTTPEAARKALAAGSLQVGASAVQIEKRRGGGERGGAPRGRGGHRGGRGAHAAA</sequence>
<dbReference type="InterPro" id="IPR000504">
    <property type="entry name" value="RRM_dom"/>
</dbReference>
<gene>
    <name evidence="6" type="ORF">GLX27_000571</name>
</gene>
<feature type="compositionally biased region" description="Low complexity" evidence="3">
    <location>
        <begin position="242"/>
        <end position="258"/>
    </location>
</feature>
<keyword evidence="7" id="KW-1185">Reference proteome</keyword>
<evidence type="ECO:0000313" key="6">
    <source>
        <dbReference type="EMBL" id="WFD45944.1"/>
    </source>
</evidence>
<dbReference type="Pfam" id="PF02136">
    <property type="entry name" value="NTF2"/>
    <property type="match status" value="1"/>
</dbReference>
<dbReference type="InterPro" id="IPR039539">
    <property type="entry name" value="Ras_GTPase_bind_prot"/>
</dbReference>
<dbReference type="SMART" id="SM00360">
    <property type="entry name" value="RRM"/>
    <property type="match status" value="1"/>
</dbReference>
<evidence type="ECO:0000259" key="4">
    <source>
        <dbReference type="PROSITE" id="PS50102"/>
    </source>
</evidence>
<dbReference type="InterPro" id="IPR035979">
    <property type="entry name" value="RBD_domain_sf"/>
</dbReference>
<dbReference type="InterPro" id="IPR018222">
    <property type="entry name" value="Nuclear_transport_factor_2_euk"/>
</dbReference>
<evidence type="ECO:0008006" key="8">
    <source>
        <dbReference type="Google" id="ProtNLM"/>
    </source>
</evidence>
<reference evidence="6 7" key="1">
    <citation type="journal article" date="2020" name="Elife">
        <title>Loss of centromere function drives karyotype evolution in closely related Malassezia species.</title>
        <authorList>
            <person name="Sankaranarayanan S.R."/>
            <person name="Ianiri G."/>
            <person name="Coelho M.A."/>
            <person name="Reza M.H."/>
            <person name="Thimmappa B.C."/>
            <person name="Ganguly P."/>
            <person name="Vadnala R.N."/>
            <person name="Sun S."/>
            <person name="Siddharthan R."/>
            <person name="Tellgren-Roth C."/>
            <person name="Dawson T.L."/>
            <person name="Heitman J."/>
            <person name="Sanyal K."/>
        </authorList>
    </citation>
    <scope>NUCLEOTIDE SEQUENCE [LARGE SCALE GENOMIC DNA]</scope>
    <source>
        <strain evidence="6">CBS14141</strain>
    </source>
</reference>
<accession>A0ABY8EJZ7</accession>
<proteinExistence type="predicted"/>
<dbReference type="PROSITE" id="PS50177">
    <property type="entry name" value="NTF2_DOMAIN"/>
    <property type="match status" value="1"/>
</dbReference>
<feature type="region of interest" description="Disordered" evidence="3">
    <location>
        <begin position="361"/>
        <end position="391"/>
    </location>
</feature>
<feature type="domain" description="NTF2" evidence="5">
    <location>
        <begin position="23"/>
        <end position="139"/>
    </location>
</feature>
<evidence type="ECO:0000313" key="7">
    <source>
        <dbReference type="Proteomes" id="UP000818624"/>
    </source>
</evidence>
<dbReference type="PANTHER" id="PTHR10693:SF20">
    <property type="entry name" value="AT27578P"/>
    <property type="match status" value="1"/>
</dbReference>
<feature type="region of interest" description="Disordered" evidence="3">
    <location>
        <begin position="237"/>
        <end position="258"/>
    </location>
</feature>
<evidence type="ECO:0000256" key="3">
    <source>
        <dbReference type="SAM" id="MobiDB-lite"/>
    </source>
</evidence>
<dbReference type="Gene3D" id="3.30.70.330">
    <property type="match status" value="1"/>
</dbReference>
<dbReference type="InterPro" id="IPR032710">
    <property type="entry name" value="NTF2-like_dom_sf"/>
</dbReference>
<dbReference type="Pfam" id="PF00076">
    <property type="entry name" value="RRM_1"/>
    <property type="match status" value="1"/>
</dbReference>
<organism evidence="6 7">
    <name type="scientific">Malassezia furfur</name>
    <name type="common">Pityriasis versicolor infection agent</name>
    <name type="synonym">Pityrosporum furfur</name>
    <dbReference type="NCBI Taxonomy" id="55194"/>
    <lineage>
        <taxon>Eukaryota</taxon>
        <taxon>Fungi</taxon>
        <taxon>Dikarya</taxon>
        <taxon>Basidiomycota</taxon>
        <taxon>Ustilaginomycotina</taxon>
        <taxon>Malasseziomycetes</taxon>
        <taxon>Malasseziales</taxon>
        <taxon>Malasseziaceae</taxon>
        <taxon>Malassezia</taxon>
    </lineage>
</organism>
<dbReference type="CDD" id="cd00780">
    <property type="entry name" value="NTF2"/>
    <property type="match status" value="1"/>
</dbReference>
<dbReference type="EMBL" id="CP046234">
    <property type="protein sequence ID" value="WFD45944.1"/>
    <property type="molecule type" value="Genomic_DNA"/>
</dbReference>
<dbReference type="SUPFAM" id="SSF54427">
    <property type="entry name" value="NTF2-like"/>
    <property type="match status" value="1"/>
</dbReference>